<feature type="non-terminal residue" evidence="1">
    <location>
        <position position="161"/>
    </location>
</feature>
<sequence>MPDAVLLEVVAAATADGSVVGIAVVDTEAAPGDVVAGVWVNEGEELGIGGVHSVDVLVVHAPAGDMLFLVVDVHAADVAVVARQDGDAGSVDLSQEPEDPWLLLAPTTFATANESTACDMVKPLLTLLFQVSVMNPWQKTSCNRMLLFELLGPPEFKLVGL</sequence>
<reference evidence="1" key="1">
    <citation type="submission" date="2021-02" db="EMBL/GenBank/DDBJ databases">
        <authorList>
            <person name="Dougan E. K."/>
            <person name="Rhodes N."/>
            <person name="Thang M."/>
            <person name="Chan C."/>
        </authorList>
    </citation>
    <scope>NUCLEOTIDE SEQUENCE</scope>
</reference>
<gene>
    <name evidence="1" type="ORF">SNEC2469_LOCUS21369</name>
</gene>
<dbReference type="OrthoDB" id="10435891at2759"/>
<dbReference type="AlphaFoldDB" id="A0A812XLA5"/>
<keyword evidence="2" id="KW-1185">Reference proteome</keyword>
<comment type="caution">
    <text evidence="1">The sequence shown here is derived from an EMBL/GenBank/DDBJ whole genome shotgun (WGS) entry which is preliminary data.</text>
</comment>
<proteinExistence type="predicted"/>
<dbReference type="EMBL" id="CAJNJA010037891">
    <property type="protein sequence ID" value="CAE7739833.1"/>
    <property type="molecule type" value="Genomic_DNA"/>
</dbReference>
<protein>
    <submittedName>
        <fullName evidence="1">Uncharacterized protein</fullName>
    </submittedName>
</protein>
<evidence type="ECO:0000313" key="2">
    <source>
        <dbReference type="Proteomes" id="UP000601435"/>
    </source>
</evidence>
<organism evidence="1 2">
    <name type="scientific">Symbiodinium necroappetens</name>
    <dbReference type="NCBI Taxonomy" id="1628268"/>
    <lineage>
        <taxon>Eukaryota</taxon>
        <taxon>Sar</taxon>
        <taxon>Alveolata</taxon>
        <taxon>Dinophyceae</taxon>
        <taxon>Suessiales</taxon>
        <taxon>Symbiodiniaceae</taxon>
        <taxon>Symbiodinium</taxon>
    </lineage>
</organism>
<name>A0A812XLA5_9DINO</name>
<dbReference type="Proteomes" id="UP000601435">
    <property type="component" value="Unassembled WGS sequence"/>
</dbReference>
<evidence type="ECO:0000313" key="1">
    <source>
        <dbReference type="EMBL" id="CAE7739833.1"/>
    </source>
</evidence>
<accession>A0A812XLA5</accession>
<feature type="non-terminal residue" evidence="1">
    <location>
        <position position="1"/>
    </location>
</feature>